<dbReference type="GO" id="GO:0004177">
    <property type="term" value="F:aminopeptidase activity"/>
    <property type="evidence" value="ECO:0007669"/>
    <property type="project" value="UniProtKB-KW"/>
</dbReference>
<feature type="transmembrane region" description="Helical" evidence="1">
    <location>
        <begin position="170"/>
        <end position="190"/>
    </location>
</feature>
<feature type="transmembrane region" description="Helical" evidence="1">
    <location>
        <begin position="97"/>
        <end position="123"/>
    </location>
</feature>
<dbReference type="InterPro" id="IPR014782">
    <property type="entry name" value="Peptidase_M1_dom"/>
</dbReference>
<comment type="caution">
    <text evidence="3">The sequence shown here is derived from an EMBL/GenBank/DDBJ whole genome shotgun (WGS) entry which is preliminary data.</text>
</comment>
<dbReference type="SUPFAM" id="SSF55486">
    <property type="entry name" value="Metalloproteases ('zincins'), catalytic domain"/>
    <property type="match status" value="1"/>
</dbReference>
<dbReference type="PANTHER" id="PTHR11533">
    <property type="entry name" value="PROTEASE M1 ZINC METALLOPROTEASE"/>
    <property type="match status" value="1"/>
</dbReference>
<dbReference type="RefSeq" id="WP_320002474.1">
    <property type="nucleotide sequence ID" value="NZ_JAUHJS010000001.1"/>
</dbReference>
<proteinExistence type="predicted"/>
<feature type="transmembrane region" description="Helical" evidence="1">
    <location>
        <begin position="447"/>
        <end position="465"/>
    </location>
</feature>
<sequence>MYPLLRFELALYTKRLGFYGLMLALLLAGVGMGSRFTLSLSPEVFSNSPYTVAYMTGFISLCALFFVTIFASQVIFREKESRFQTILYALPLRPWQWLLSKGLAVLLLSSLCLFLLLIGFAIGQTFFSERLTTSFRLMTYLHPAMLLGAINTLLCVALLSTVAWLSGNKWWVYLSGLMLYMLYMLILMYSNSPLMANAFPQSPEVARLSALLDPFGLSAYFEVTKHWSVMERNIQLVPLHGVFLYNRLGVLALSILALGVSWCFFRLETYEKRKKELSLKEDTQKDTHYLYQPQATKHDFWWKCKALFSLIKVNGLYLSKGLPFILTSLALLFYLGIEIHSHIEGGIRYPQRYASSALMFNQIMGAFPTLALVLMVYYTHELFWRSRIHNFHLIEEATPLSAWWRLAAQGISLGGLLLYFCGLCLVLGLGFQWFYDYLRIDWSAYGALLALACLPVFLSMGFMLLMQKMMNHKALGLVLTSLFALLMASPLGAQMLSHPMLRILQPYKGVYSEMNGLGSYFGLFMLRYALGALMLLSLLLGYAFWTDRRKKTLWYTLGCFLLSLWGAYGYMQGYVPRSAEEENKAQANYEKQFRSWQNLPQPQIKGIKTRIDLYPEEQAYAVSATYRLFNPHAVGLDSVLLHIPESIEIQSLSWQQGKDHIHLADSTQILRFPTTWQAQDSAELQVLFRYAGKPINGHESFNAIVENGSFMRISRYYPSFGYDPGQEITDSLERAKWNLGAATPLRALEAPRDSTQDFINLEMVVSTSAHQIPLGTGDLIKSWQEGGRPVAQFRCPRPVPFRFAVASAHYAVEKTEYQGIQLEVYYHPKHAENVNRLLENAKRTLAYCQANFGPYPFQSLRFAEVSSFTQGFAATAYPSIIFMTENMVFHANVTADRGQDLINELAGHEVAHMWWGTSQLAPDTREGSIVLTETLAMYTELMLVKQQYGEERLEENETILRQLYEEAMGFSEKRPLLRAHPKDIHLGYHKGSLVMLAMERLLGEDKVNSALKNLLVKHTYPHPKATSQDLVDGLKAVANPEQQKEIRRAFGEMEE</sequence>
<dbReference type="Gene3D" id="1.10.390.10">
    <property type="entry name" value="Neutral Protease Domain 2"/>
    <property type="match status" value="1"/>
</dbReference>
<feature type="transmembrane region" description="Helical" evidence="1">
    <location>
        <begin position="552"/>
        <end position="571"/>
    </location>
</feature>
<accession>A0ABT8F0I6</accession>
<feature type="transmembrane region" description="Helical" evidence="1">
    <location>
        <begin position="357"/>
        <end position="378"/>
    </location>
</feature>
<keyword evidence="3" id="KW-0378">Hydrolase</keyword>
<keyword evidence="1" id="KW-1133">Transmembrane helix</keyword>
<dbReference type="EMBL" id="JAUHJS010000001">
    <property type="protein sequence ID" value="MDN4163945.1"/>
    <property type="molecule type" value="Genomic_DNA"/>
</dbReference>
<name>A0ABT8F0I6_9BACT</name>
<feature type="transmembrane region" description="Helical" evidence="1">
    <location>
        <begin position="16"/>
        <end position="33"/>
    </location>
</feature>
<feature type="transmembrane region" description="Helical" evidence="1">
    <location>
        <begin position="317"/>
        <end position="337"/>
    </location>
</feature>
<protein>
    <submittedName>
        <fullName evidence="3">M1 family aminopeptidase</fullName>
    </submittedName>
</protein>
<dbReference type="Pfam" id="PF01433">
    <property type="entry name" value="Peptidase_M1"/>
    <property type="match status" value="1"/>
</dbReference>
<organism evidence="3 4">
    <name type="scientific">Shiella aurantiaca</name>
    <dbReference type="NCBI Taxonomy" id="3058365"/>
    <lineage>
        <taxon>Bacteria</taxon>
        <taxon>Pseudomonadati</taxon>
        <taxon>Bacteroidota</taxon>
        <taxon>Cytophagia</taxon>
        <taxon>Cytophagales</taxon>
        <taxon>Shiellaceae</taxon>
        <taxon>Shiella</taxon>
    </lineage>
</organism>
<evidence type="ECO:0000256" key="1">
    <source>
        <dbReference type="SAM" id="Phobius"/>
    </source>
</evidence>
<dbReference type="InterPro" id="IPR027268">
    <property type="entry name" value="Peptidase_M4/M1_CTD_sf"/>
</dbReference>
<feature type="transmembrane region" description="Helical" evidence="1">
    <location>
        <begin position="517"/>
        <end position="545"/>
    </location>
</feature>
<feature type="transmembrane region" description="Helical" evidence="1">
    <location>
        <begin position="53"/>
        <end position="76"/>
    </location>
</feature>
<gene>
    <name evidence="3" type="ORF">QWY31_00450</name>
</gene>
<feature type="domain" description="Peptidase M1 membrane alanine aminopeptidase" evidence="2">
    <location>
        <begin position="838"/>
        <end position="1039"/>
    </location>
</feature>
<keyword evidence="1" id="KW-0472">Membrane</keyword>
<feature type="transmembrane region" description="Helical" evidence="1">
    <location>
        <begin position="244"/>
        <end position="265"/>
    </location>
</feature>
<keyword evidence="3" id="KW-0031">Aminopeptidase</keyword>
<dbReference type="Proteomes" id="UP001168552">
    <property type="component" value="Unassembled WGS sequence"/>
</dbReference>
<evidence type="ECO:0000259" key="2">
    <source>
        <dbReference type="Pfam" id="PF01433"/>
    </source>
</evidence>
<feature type="transmembrane region" description="Helical" evidence="1">
    <location>
        <begin position="413"/>
        <end position="435"/>
    </location>
</feature>
<evidence type="ECO:0000313" key="4">
    <source>
        <dbReference type="Proteomes" id="UP001168552"/>
    </source>
</evidence>
<feature type="transmembrane region" description="Helical" evidence="1">
    <location>
        <begin position="477"/>
        <end position="497"/>
    </location>
</feature>
<keyword evidence="4" id="KW-1185">Reference proteome</keyword>
<keyword evidence="3" id="KW-0645">Protease</keyword>
<reference evidence="3" key="1">
    <citation type="submission" date="2023-06" db="EMBL/GenBank/DDBJ databases">
        <title>Cytophagales bacterium Strain LB-30, isolated from soil.</title>
        <authorList>
            <person name="Liu B."/>
        </authorList>
    </citation>
    <scope>NUCLEOTIDE SEQUENCE</scope>
    <source>
        <strain evidence="3">LB-30</strain>
    </source>
</reference>
<dbReference type="PANTHER" id="PTHR11533:SF174">
    <property type="entry name" value="PUROMYCIN-SENSITIVE AMINOPEPTIDASE-RELATED"/>
    <property type="match status" value="1"/>
</dbReference>
<feature type="transmembrane region" description="Helical" evidence="1">
    <location>
        <begin position="143"/>
        <end position="165"/>
    </location>
</feature>
<keyword evidence="1" id="KW-0812">Transmembrane</keyword>
<dbReference type="InterPro" id="IPR050344">
    <property type="entry name" value="Peptidase_M1_aminopeptidases"/>
</dbReference>
<evidence type="ECO:0000313" key="3">
    <source>
        <dbReference type="EMBL" id="MDN4163945.1"/>
    </source>
</evidence>